<evidence type="ECO:0000256" key="11">
    <source>
        <dbReference type="ARBA" id="ARBA00023257"/>
    </source>
</evidence>
<accession>A0A9Q0DJV4</accession>
<evidence type="ECO:0000256" key="14">
    <source>
        <dbReference type="ARBA" id="ARBA00034104"/>
    </source>
</evidence>
<keyword evidence="8" id="KW-0472">Membrane</keyword>
<name>A0A9Q0DJV4_9TELE</name>
<dbReference type="InterPro" id="IPR001320">
    <property type="entry name" value="Iontro_rcpt_C"/>
</dbReference>
<keyword evidence="5" id="KW-1133">Transmembrane helix</keyword>
<dbReference type="SUPFAM" id="SSF53850">
    <property type="entry name" value="Periplasmic binding protein-like II"/>
    <property type="match status" value="1"/>
</dbReference>
<reference evidence="16" key="1">
    <citation type="submission" date="2022-07" db="EMBL/GenBank/DDBJ databases">
        <title>Chromosome-level genome of Muraenolepis orangiensis.</title>
        <authorList>
            <person name="Kim J."/>
        </authorList>
    </citation>
    <scope>NUCLEOTIDE SEQUENCE</scope>
    <source>
        <strain evidence="16">KU_S4_2022</strain>
        <tissue evidence="16">Muscle</tissue>
    </source>
</reference>
<dbReference type="EMBL" id="JANIIK010000114">
    <property type="protein sequence ID" value="KAJ3590569.1"/>
    <property type="molecule type" value="Genomic_DNA"/>
</dbReference>
<evidence type="ECO:0000256" key="10">
    <source>
        <dbReference type="ARBA" id="ARBA00023180"/>
    </source>
</evidence>
<sequence>MEVHIESVDDLADQTAIEYGTMHGGLTMTFFENSRYQTYQRMWNLMHSKQPSAFVKSTEEGIARVLNSNYAFLLESIMYYRKRNCNLTQIGCLLDTMEFDLAILRMQEDNHLEILMRKLWDGKRERRTIVPKVRPEPLLTALFLCDAVFSTDPAHDLGSGDTGFFDSPEDYAGSLVLAGYSGPGESSTDDDIIAVSSDKQLSALGINLLFSTTTQAGSLSTFSRPVLSHLRNLQANLSYQGKVEKVNCVIETGITVREMFVQVQPLMLPATKVILSNVPPFITDEFLSRELSRHGKLVSPMKKMLSGWKRGTP</sequence>
<keyword evidence="10" id="KW-0325">Glycoprotein</keyword>
<keyword evidence="13" id="KW-0407">Ion channel</keyword>
<keyword evidence="3" id="KW-0812">Transmembrane</keyword>
<keyword evidence="11" id="KW-0628">Postsynaptic cell membrane</keyword>
<keyword evidence="17" id="KW-1185">Reference proteome</keyword>
<keyword evidence="6" id="KW-0770">Synapse</keyword>
<keyword evidence="9" id="KW-0675">Receptor</keyword>
<keyword evidence="7" id="KW-0406">Ion transport</keyword>
<dbReference type="AlphaFoldDB" id="A0A9Q0DJV4"/>
<dbReference type="Proteomes" id="UP001148018">
    <property type="component" value="Unassembled WGS sequence"/>
</dbReference>
<evidence type="ECO:0000256" key="8">
    <source>
        <dbReference type="ARBA" id="ARBA00023136"/>
    </source>
</evidence>
<gene>
    <name evidence="16" type="ORF">NHX12_008519</name>
</gene>
<evidence type="ECO:0000256" key="2">
    <source>
        <dbReference type="ARBA" id="ARBA00022475"/>
    </source>
</evidence>
<keyword evidence="2" id="KW-1003">Cell membrane</keyword>
<evidence type="ECO:0000313" key="17">
    <source>
        <dbReference type="Proteomes" id="UP001148018"/>
    </source>
</evidence>
<evidence type="ECO:0000256" key="6">
    <source>
        <dbReference type="ARBA" id="ARBA00023018"/>
    </source>
</evidence>
<protein>
    <recommendedName>
        <fullName evidence="15">Ionotropic glutamate receptor C-terminal domain-containing protein</fullName>
    </recommendedName>
</protein>
<evidence type="ECO:0000256" key="9">
    <source>
        <dbReference type="ARBA" id="ARBA00023170"/>
    </source>
</evidence>
<keyword evidence="1" id="KW-0813">Transport</keyword>
<dbReference type="GO" id="GO:0045211">
    <property type="term" value="C:postsynaptic membrane"/>
    <property type="evidence" value="ECO:0007669"/>
    <property type="project" value="UniProtKB-SubCell"/>
</dbReference>
<dbReference type="FunFam" id="3.40.190.10:FF:000060">
    <property type="entry name" value="Glutamate receptor ionotropic, kainate 1"/>
    <property type="match status" value="1"/>
</dbReference>
<evidence type="ECO:0000256" key="12">
    <source>
        <dbReference type="ARBA" id="ARBA00023286"/>
    </source>
</evidence>
<evidence type="ECO:0000256" key="7">
    <source>
        <dbReference type="ARBA" id="ARBA00023065"/>
    </source>
</evidence>
<dbReference type="GO" id="GO:0015276">
    <property type="term" value="F:ligand-gated monoatomic ion channel activity"/>
    <property type="evidence" value="ECO:0007669"/>
    <property type="project" value="InterPro"/>
</dbReference>
<evidence type="ECO:0000313" key="16">
    <source>
        <dbReference type="EMBL" id="KAJ3590569.1"/>
    </source>
</evidence>
<evidence type="ECO:0000256" key="3">
    <source>
        <dbReference type="ARBA" id="ARBA00022692"/>
    </source>
</evidence>
<evidence type="ECO:0000256" key="13">
    <source>
        <dbReference type="ARBA" id="ARBA00023303"/>
    </source>
</evidence>
<dbReference type="OrthoDB" id="8961543at2759"/>
<organism evidence="16 17">
    <name type="scientific">Muraenolepis orangiensis</name>
    <name type="common">Patagonian moray cod</name>
    <dbReference type="NCBI Taxonomy" id="630683"/>
    <lineage>
        <taxon>Eukaryota</taxon>
        <taxon>Metazoa</taxon>
        <taxon>Chordata</taxon>
        <taxon>Craniata</taxon>
        <taxon>Vertebrata</taxon>
        <taxon>Euteleostomi</taxon>
        <taxon>Actinopterygii</taxon>
        <taxon>Neopterygii</taxon>
        <taxon>Teleostei</taxon>
        <taxon>Neoteleostei</taxon>
        <taxon>Acanthomorphata</taxon>
        <taxon>Zeiogadaria</taxon>
        <taxon>Gadariae</taxon>
        <taxon>Gadiformes</taxon>
        <taxon>Muraenolepidoidei</taxon>
        <taxon>Muraenolepididae</taxon>
        <taxon>Muraenolepis</taxon>
    </lineage>
</organism>
<keyword evidence="4" id="KW-0732">Signal</keyword>
<evidence type="ECO:0000256" key="5">
    <source>
        <dbReference type="ARBA" id="ARBA00022989"/>
    </source>
</evidence>
<comment type="caution">
    <text evidence="16">The sequence shown here is derived from an EMBL/GenBank/DDBJ whole genome shotgun (WGS) entry which is preliminary data.</text>
</comment>
<evidence type="ECO:0000256" key="1">
    <source>
        <dbReference type="ARBA" id="ARBA00022448"/>
    </source>
</evidence>
<evidence type="ECO:0000256" key="4">
    <source>
        <dbReference type="ARBA" id="ARBA00022729"/>
    </source>
</evidence>
<evidence type="ECO:0000259" key="15">
    <source>
        <dbReference type="SMART" id="SM00079"/>
    </source>
</evidence>
<feature type="domain" description="Ionotropic glutamate receptor C-terminal" evidence="15">
    <location>
        <begin position="1"/>
        <end position="122"/>
    </location>
</feature>
<proteinExistence type="predicted"/>
<dbReference type="Gene3D" id="3.40.190.10">
    <property type="entry name" value="Periplasmic binding protein-like II"/>
    <property type="match status" value="1"/>
</dbReference>
<comment type="subcellular location">
    <subcellularLocation>
        <location evidence="14">Postsynaptic cell membrane</location>
        <topology evidence="14">Multi-pass membrane protein</topology>
    </subcellularLocation>
</comment>
<dbReference type="SMART" id="SM00079">
    <property type="entry name" value="PBPe"/>
    <property type="match status" value="1"/>
</dbReference>
<keyword evidence="12" id="KW-1071">Ligand-gated ion channel</keyword>